<keyword evidence="2" id="KW-1133">Transmembrane helix</keyword>
<proteinExistence type="predicted"/>
<sequence length="206" mass="23459">MKFLRRLVLFVMIAVFRVLGLVLRLFSRGSTAKYLPDTLRLYRRTPEGTEFFWVYEIGDRLFCDAGMLGQMATRDNYPIGDWPAIEEHIRRMLDLGFEQIAPEDMQFLQITYKVRGDFAEGDEFGKRNALLDKLDEFFALTGQGYWVDASSGQGTMELGFEVVDFEIAEDSLRTLLAGTDDNDFLSITPEPRPISADGDTADIPQT</sequence>
<accession>A0AAE3WE63</accession>
<keyword evidence="4" id="KW-1185">Reference proteome</keyword>
<reference evidence="3" key="1">
    <citation type="submission" date="2022-07" db="EMBL/GenBank/DDBJ databases">
        <authorList>
            <person name="Otstavnykh N."/>
            <person name="Isaeva M."/>
            <person name="Bystritskaya E."/>
        </authorList>
    </citation>
    <scope>NUCLEOTIDE SEQUENCE</scope>
    <source>
        <strain evidence="3">KCTC 52189</strain>
    </source>
</reference>
<gene>
    <name evidence="3" type="ORF">NO357_09420</name>
</gene>
<evidence type="ECO:0000313" key="3">
    <source>
        <dbReference type="EMBL" id="MDQ2090115.1"/>
    </source>
</evidence>
<reference evidence="3" key="2">
    <citation type="submission" date="2023-02" db="EMBL/GenBank/DDBJ databases">
        <title>'Rhodoalgimonas zhirmunskyi' gen. nov., isolated from a red alga.</title>
        <authorList>
            <person name="Nedashkovskaya O.I."/>
            <person name="Otstavnykh N.Y."/>
            <person name="Bystritskaya E.P."/>
            <person name="Balabanova L.A."/>
            <person name="Isaeva M.P."/>
        </authorList>
    </citation>
    <scope>NUCLEOTIDE SEQUENCE</scope>
    <source>
        <strain evidence="3">KCTC 52189</strain>
    </source>
</reference>
<evidence type="ECO:0000256" key="1">
    <source>
        <dbReference type="SAM" id="MobiDB-lite"/>
    </source>
</evidence>
<comment type="caution">
    <text evidence="3">The sequence shown here is derived from an EMBL/GenBank/DDBJ whole genome shotgun (WGS) entry which is preliminary data.</text>
</comment>
<evidence type="ECO:0000256" key="2">
    <source>
        <dbReference type="SAM" id="Phobius"/>
    </source>
</evidence>
<keyword evidence="2" id="KW-0812">Transmembrane</keyword>
<evidence type="ECO:0000313" key="4">
    <source>
        <dbReference type="Proteomes" id="UP001226762"/>
    </source>
</evidence>
<feature type="transmembrane region" description="Helical" evidence="2">
    <location>
        <begin position="7"/>
        <end position="26"/>
    </location>
</feature>
<organism evidence="3 4">
    <name type="scientific">Marimonas arenosa</name>
    <dbReference type="NCBI Taxonomy" id="1795305"/>
    <lineage>
        <taxon>Bacteria</taxon>
        <taxon>Pseudomonadati</taxon>
        <taxon>Pseudomonadota</taxon>
        <taxon>Alphaproteobacteria</taxon>
        <taxon>Rhodobacterales</taxon>
        <taxon>Paracoccaceae</taxon>
        <taxon>Marimonas</taxon>
    </lineage>
</organism>
<protein>
    <submittedName>
        <fullName evidence="3">Uncharacterized protein</fullName>
    </submittedName>
</protein>
<keyword evidence="2" id="KW-0472">Membrane</keyword>
<dbReference type="RefSeq" id="WP_306735379.1">
    <property type="nucleotide sequence ID" value="NZ_JANHAX010000002.1"/>
</dbReference>
<dbReference type="AlphaFoldDB" id="A0AAE3WE63"/>
<feature type="region of interest" description="Disordered" evidence="1">
    <location>
        <begin position="186"/>
        <end position="206"/>
    </location>
</feature>
<name>A0AAE3WE63_9RHOB</name>
<dbReference type="EMBL" id="JANHAX010000002">
    <property type="protein sequence ID" value="MDQ2090115.1"/>
    <property type="molecule type" value="Genomic_DNA"/>
</dbReference>
<dbReference type="Proteomes" id="UP001226762">
    <property type="component" value="Unassembled WGS sequence"/>
</dbReference>